<dbReference type="SUPFAM" id="SSF51735">
    <property type="entry name" value="NAD(P)-binding Rossmann-fold domains"/>
    <property type="match status" value="1"/>
</dbReference>
<dbReference type="Gene3D" id="3.40.50.720">
    <property type="entry name" value="NAD(P)-binding Rossmann-like Domain"/>
    <property type="match status" value="1"/>
</dbReference>
<dbReference type="HOGENOM" id="CLU_1360255_0_0_1"/>
<dbReference type="GO" id="GO:0016491">
    <property type="term" value="F:oxidoreductase activity"/>
    <property type="evidence" value="ECO:0007669"/>
    <property type="project" value="UniProtKB-KW"/>
</dbReference>
<dbReference type="InterPro" id="IPR002347">
    <property type="entry name" value="SDR_fam"/>
</dbReference>
<comment type="caution">
    <text evidence="4">The sequence shown here is derived from an EMBL/GenBank/DDBJ whole genome shotgun (WGS) entry which is preliminary data.</text>
</comment>
<evidence type="ECO:0000256" key="2">
    <source>
        <dbReference type="ARBA" id="ARBA00022857"/>
    </source>
</evidence>
<dbReference type="Pfam" id="PF00106">
    <property type="entry name" value="adh_short"/>
    <property type="match status" value="1"/>
</dbReference>
<keyword evidence="5" id="KW-1185">Reference proteome</keyword>
<evidence type="ECO:0000256" key="1">
    <source>
        <dbReference type="ARBA" id="ARBA00006484"/>
    </source>
</evidence>
<dbReference type="InterPro" id="IPR020904">
    <property type="entry name" value="Sc_DH/Rdtase_CS"/>
</dbReference>
<gene>
    <name evidence="4" type="ORF">A1O3_09337</name>
</gene>
<name>W9XMH1_9EURO</name>
<keyword evidence="2" id="KW-0521">NADP</keyword>
<dbReference type="STRING" id="1182542.W9XMH1"/>
<keyword evidence="3" id="KW-0560">Oxidoreductase</keyword>
<dbReference type="AlphaFoldDB" id="W9XMH1"/>
<dbReference type="PANTHER" id="PTHR44229:SF4">
    <property type="entry name" value="15-HYDROXYPROSTAGLANDIN DEHYDROGENASE [NAD(+)]"/>
    <property type="match status" value="1"/>
</dbReference>
<organism evidence="4 5">
    <name type="scientific">Capronia epimyces CBS 606.96</name>
    <dbReference type="NCBI Taxonomy" id="1182542"/>
    <lineage>
        <taxon>Eukaryota</taxon>
        <taxon>Fungi</taxon>
        <taxon>Dikarya</taxon>
        <taxon>Ascomycota</taxon>
        <taxon>Pezizomycotina</taxon>
        <taxon>Eurotiomycetes</taxon>
        <taxon>Chaetothyriomycetidae</taxon>
        <taxon>Chaetothyriales</taxon>
        <taxon>Herpotrichiellaceae</taxon>
        <taxon>Capronia</taxon>
    </lineage>
</organism>
<protein>
    <submittedName>
        <fullName evidence="4">Uncharacterized protein</fullName>
    </submittedName>
</protein>
<dbReference type="eggNOG" id="KOG4169">
    <property type="taxonomic scope" value="Eukaryota"/>
</dbReference>
<dbReference type="RefSeq" id="XP_007737621.1">
    <property type="nucleotide sequence ID" value="XM_007739431.1"/>
</dbReference>
<evidence type="ECO:0000256" key="3">
    <source>
        <dbReference type="ARBA" id="ARBA00023002"/>
    </source>
</evidence>
<dbReference type="InterPro" id="IPR036291">
    <property type="entry name" value="NAD(P)-bd_dom_sf"/>
</dbReference>
<dbReference type="Proteomes" id="UP000019478">
    <property type="component" value="Unassembled WGS sequence"/>
</dbReference>
<comment type="similarity">
    <text evidence="1">Belongs to the short-chain dehydrogenases/reductases (SDR) family.</text>
</comment>
<sequence length="201" mass="21897">MDLPSLPILTIPVPAVFANAGLVGLEPFYKIQTLPPKKPQMVDNEVNTVGVYYTCYLAMHYMRQNPVKGGQIIITSSAAGIYPSYSIPLYTASKHAVVGFMRCLAPVLLREGIRVNATLPGAVKTPFMSEEGWAAFPESMFTTLDNIVGGVNKLLDDPDASGVALEISQGNYYPRPQHEWSDEAQKLICTAAGKFDPDTML</sequence>
<dbReference type="PANTHER" id="PTHR44229">
    <property type="entry name" value="15-HYDROXYPROSTAGLANDIN DEHYDROGENASE [NAD(+)]"/>
    <property type="match status" value="1"/>
</dbReference>
<dbReference type="PRINTS" id="PR00081">
    <property type="entry name" value="GDHRDH"/>
</dbReference>
<dbReference type="GeneID" id="19173421"/>
<dbReference type="GO" id="GO:0005737">
    <property type="term" value="C:cytoplasm"/>
    <property type="evidence" value="ECO:0007669"/>
    <property type="project" value="TreeGrafter"/>
</dbReference>
<dbReference type="PROSITE" id="PS00061">
    <property type="entry name" value="ADH_SHORT"/>
    <property type="match status" value="1"/>
</dbReference>
<evidence type="ECO:0000313" key="4">
    <source>
        <dbReference type="EMBL" id="EXJ78176.1"/>
    </source>
</evidence>
<dbReference type="EMBL" id="AMGY01000009">
    <property type="protein sequence ID" value="EXJ78176.1"/>
    <property type="molecule type" value="Genomic_DNA"/>
</dbReference>
<evidence type="ECO:0000313" key="5">
    <source>
        <dbReference type="Proteomes" id="UP000019478"/>
    </source>
</evidence>
<proteinExistence type="inferred from homology"/>
<dbReference type="OrthoDB" id="5371740at2759"/>
<reference evidence="4 5" key="1">
    <citation type="submission" date="2013-03" db="EMBL/GenBank/DDBJ databases">
        <title>The Genome Sequence of Capronia epimyces CBS 606.96.</title>
        <authorList>
            <consortium name="The Broad Institute Genomics Platform"/>
            <person name="Cuomo C."/>
            <person name="de Hoog S."/>
            <person name="Gorbushina A."/>
            <person name="Walker B."/>
            <person name="Young S.K."/>
            <person name="Zeng Q."/>
            <person name="Gargeya S."/>
            <person name="Fitzgerald M."/>
            <person name="Haas B."/>
            <person name="Abouelleil A."/>
            <person name="Allen A.W."/>
            <person name="Alvarado L."/>
            <person name="Arachchi H.M."/>
            <person name="Berlin A.M."/>
            <person name="Chapman S.B."/>
            <person name="Gainer-Dewar J."/>
            <person name="Goldberg J."/>
            <person name="Griggs A."/>
            <person name="Gujja S."/>
            <person name="Hansen M."/>
            <person name="Howarth C."/>
            <person name="Imamovic A."/>
            <person name="Ireland A."/>
            <person name="Larimer J."/>
            <person name="McCowan C."/>
            <person name="Murphy C."/>
            <person name="Pearson M."/>
            <person name="Poon T.W."/>
            <person name="Priest M."/>
            <person name="Roberts A."/>
            <person name="Saif S."/>
            <person name="Shea T."/>
            <person name="Sisk P."/>
            <person name="Sykes S."/>
            <person name="Wortman J."/>
            <person name="Nusbaum C."/>
            <person name="Birren B."/>
        </authorList>
    </citation>
    <scope>NUCLEOTIDE SEQUENCE [LARGE SCALE GENOMIC DNA]</scope>
    <source>
        <strain evidence="4 5">CBS 606.96</strain>
    </source>
</reference>
<accession>W9XMH1</accession>